<dbReference type="EMBL" id="JAHFYH010000001">
    <property type="protein sequence ID" value="KAH0238039.1"/>
    <property type="molecule type" value="Genomic_DNA"/>
</dbReference>
<proteinExistence type="predicted"/>
<reference evidence="1" key="1">
    <citation type="journal article" date="2021" name="J Fungi (Basel)">
        <title>Virulence traits and population genomics of the black yeast Aureobasidium melanogenum.</title>
        <authorList>
            <person name="Cernosa A."/>
            <person name="Sun X."/>
            <person name="Gostincar C."/>
            <person name="Fang C."/>
            <person name="Gunde-Cimerman N."/>
            <person name="Song Z."/>
        </authorList>
    </citation>
    <scope>NUCLEOTIDE SEQUENCE</scope>
    <source>
        <strain evidence="1">EXF-8016</strain>
    </source>
</reference>
<sequence>MVTESDVQYLVSKVVAVEVEPECVDHSVFLGHNDEHCWCRAVSTAFLHGFLDSRSDGSSYEFSGPLVTILIKLIKVVKRPIVLHASDEGVIRIRRNGRTACSRRHIEGYFKADESGLSSGPDCDRGRRLSPAGGFGLSGNTTGLACVLDPAFAHHSLCSGSVLEASVNAGDTAP</sequence>
<accession>A0A9P8KBL0</accession>
<gene>
    <name evidence="1" type="ORF">KCV03_g320</name>
</gene>
<comment type="caution">
    <text evidence="1">The sequence shown here is derived from an EMBL/GenBank/DDBJ whole genome shotgun (WGS) entry which is preliminary data.</text>
</comment>
<feature type="non-terminal residue" evidence="1">
    <location>
        <position position="174"/>
    </location>
</feature>
<dbReference type="Proteomes" id="UP000767238">
    <property type="component" value="Unassembled WGS sequence"/>
</dbReference>
<name>A0A9P8KBL0_AURME</name>
<protein>
    <submittedName>
        <fullName evidence="1">Uncharacterized protein</fullName>
    </submittedName>
</protein>
<evidence type="ECO:0000313" key="2">
    <source>
        <dbReference type="Proteomes" id="UP000767238"/>
    </source>
</evidence>
<dbReference type="AlphaFoldDB" id="A0A9P8KBL0"/>
<reference evidence="1" key="2">
    <citation type="submission" date="2021-08" db="EMBL/GenBank/DDBJ databases">
        <authorList>
            <person name="Gostincar C."/>
            <person name="Sun X."/>
            <person name="Song Z."/>
            <person name="Gunde-Cimerman N."/>
        </authorList>
    </citation>
    <scope>NUCLEOTIDE SEQUENCE</scope>
    <source>
        <strain evidence="1">EXF-8016</strain>
    </source>
</reference>
<evidence type="ECO:0000313" key="1">
    <source>
        <dbReference type="EMBL" id="KAH0238039.1"/>
    </source>
</evidence>
<organism evidence="1 2">
    <name type="scientific">Aureobasidium melanogenum</name>
    <name type="common">Aureobasidium pullulans var. melanogenum</name>
    <dbReference type="NCBI Taxonomy" id="46634"/>
    <lineage>
        <taxon>Eukaryota</taxon>
        <taxon>Fungi</taxon>
        <taxon>Dikarya</taxon>
        <taxon>Ascomycota</taxon>
        <taxon>Pezizomycotina</taxon>
        <taxon>Dothideomycetes</taxon>
        <taxon>Dothideomycetidae</taxon>
        <taxon>Dothideales</taxon>
        <taxon>Saccotheciaceae</taxon>
        <taxon>Aureobasidium</taxon>
    </lineage>
</organism>